<dbReference type="CDD" id="cd00009">
    <property type="entry name" value="AAA"/>
    <property type="match status" value="1"/>
</dbReference>
<evidence type="ECO:0000256" key="7">
    <source>
        <dbReference type="ARBA" id="ARBA00022833"/>
    </source>
</evidence>
<feature type="region of interest" description="Disordered" evidence="12">
    <location>
        <begin position="615"/>
        <end position="649"/>
    </location>
</feature>
<dbReference type="EC" id="2.7.7.7" evidence="11"/>
<dbReference type="GO" id="GO:0003677">
    <property type="term" value="F:DNA binding"/>
    <property type="evidence" value="ECO:0007669"/>
    <property type="project" value="InterPro"/>
</dbReference>
<evidence type="ECO:0000256" key="11">
    <source>
        <dbReference type="RuleBase" id="RU364063"/>
    </source>
</evidence>
<gene>
    <name evidence="11 14" type="primary">dnaX</name>
    <name evidence="14" type="ORF">KC685_00410</name>
</gene>
<evidence type="ECO:0000313" key="14">
    <source>
        <dbReference type="EMBL" id="MCA9376366.1"/>
    </source>
</evidence>
<dbReference type="NCBIfam" id="TIGR02397">
    <property type="entry name" value="dnaX_nterm"/>
    <property type="match status" value="1"/>
</dbReference>
<evidence type="ECO:0000313" key="15">
    <source>
        <dbReference type="Proteomes" id="UP000741282"/>
    </source>
</evidence>
<evidence type="ECO:0000256" key="8">
    <source>
        <dbReference type="ARBA" id="ARBA00022840"/>
    </source>
</evidence>
<evidence type="ECO:0000256" key="3">
    <source>
        <dbReference type="ARBA" id="ARBA00022695"/>
    </source>
</evidence>
<feature type="region of interest" description="Disordered" evidence="12">
    <location>
        <begin position="358"/>
        <end position="513"/>
    </location>
</feature>
<comment type="catalytic activity">
    <reaction evidence="10 11">
        <text>DNA(n) + a 2'-deoxyribonucleoside 5'-triphosphate = DNA(n+1) + diphosphate</text>
        <dbReference type="Rhea" id="RHEA:22508"/>
        <dbReference type="Rhea" id="RHEA-COMP:17339"/>
        <dbReference type="Rhea" id="RHEA-COMP:17340"/>
        <dbReference type="ChEBI" id="CHEBI:33019"/>
        <dbReference type="ChEBI" id="CHEBI:61560"/>
        <dbReference type="ChEBI" id="CHEBI:173112"/>
        <dbReference type="EC" id="2.7.7.7"/>
    </reaction>
</comment>
<name>A0A955KXR6_9BACT</name>
<dbReference type="Pfam" id="PF12169">
    <property type="entry name" value="DNA_pol3_gamma3"/>
    <property type="match status" value="1"/>
</dbReference>
<evidence type="ECO:0000256" key="9">
    <source>
        <dbReference type="ARBA" id="ARBA00022932"/>
    </source>
</evidence>
<dbReference type="GO" id="GO:0005524">
    <property type="term" value="F:ATP binding"/>
    <property type="evidence" value="ECO:0007669"/>
    <property type="project" value="UniProtKB-KW"/>
</dbReference>
<dbReference type="GO" id="GO:0046872">
    <property type="term" value="F:metal ion binding"/>
    <property type="evidence" value="ECO:0007669"/>
    <property type="project" value="UniProtKB-KW"/>
</dbReference>
<evidence type="ECO:0000256" key="1">
    <source>
        <dbReference type="ARBA" id="ARBA00006360"/>
    </source>
</evidence>
<feature type="compositionally biased region" description="Basic and acidic residues" evidence="12">
    <location>
        <begin position="481"/>
        <end position="492"/>
    </location>
</feature>
<keyword evidence="8 11" id="KW-0067">ATP-binding</keyword>
<keyword evidence="4 11" id="KW-0235">DNA replication</keyword>
<dbReference type="Gene3D" id="1.20.272.10">
    <property type="match status" value="1"/>
</dbReference>
<protein>
    <recommendedName>
        <fullName evidence="11">DNA polymerase III subunit gamma/tau</fullName>
        <ecNumber evidence="11">2.7.7.7</ecNumber>
    </recommendedName>
</protein>
<keyword evidence="2 11" id="KW-0808">Transferase</keyword>
<dbReference type="InterPro" id="IPR003593">
    <property type="entry name" value="AAA+_ATPase"/>
</dbReference>
<dbReference type="Pfam" id="PF22608">
    <property type="entry name" value="DNAX_ATPase_lid"/>
    <property type="match status" value="1"/>
</dbReference>
<feature type="compositionally biased region" description="Polar residues" evidence="12">
    <location>
        <begin position="495"/>
        <end position="512"/>
    </location>
</feature>
<keyword evidence="6 11" id="KW-0547">Nucleotide-binding</keyword>
<reference evidence="14" key="1">
    <citation type="submission" date="2020-04" db="EMBL/GenBank/DDBJ databases">
        <authorList>
            <person name="Zhang T."/>
        </authorList>
    </citation>
    <scope>NUCLEOTIDE SEQUENCE</scope>
    <source>
        <strain evidence="14">HKST-UBA17</strain>
    </source>
</reference>
<dbReference type="GO" id="GO:0006261">
    <property type="term" value="P:DNA-templated DNA replication"/>
    <property type="evidence" value="ECO:0007669"/>
    <property type="project" value="TreeGrafter"/>
</dbReference>
<proteinExistence type="inferred from homology"/>
<dbReference type="EMBL" id="JAGQLN010000001">
    <property type="protein sequence ID" value="MCA9376366.1"/>
    <property type="molecule type" value="Genomic_DNA"/>
</dbReference>
<feature type="domain" description="AAA+ ATPase" evidence="13">
    <location>
        <begin position="36"/>
        <end position="183"/>
    </location>
</feature>
<evidence type="ECO:0000256" key="2">
    <source>
        <dbReference type="ARBA" id="ARBA00022679"/>
    </source>
</evidence>
<comment type="subunit">
    <text evidence="11">DNA polymerase III contains a core (composed of alpha, epsilon and theta chains) that associates with a tau subunit. This core dimerizes to form the POLIII' complex. PolIII' associates with the gamma complex (composed of gamma, delta, delta', psi and chi chains) and with the beta chain to form the complete DNA polymerase III complex.</text>
</comment>
<dbReference type="Gene3D" id="3.40.50.300">
    <property type="entry name" value="P-loop containing nucleotide triphosphate hydrolases"/>
    <property type="match status" value="1"/>
</dbReference>
<keyword evidence="3 11" id="KW-0548">Nucleotidyltransferase</keyword>
<dbReference type="AlphaFoldDB" id="A0A955KXR6"/>
<feature type="compositionally biased region" description="Polar residues" evidence="12">
    <location>
        <begin position="358"/>
        <end position="368"/>
    </location>
</feature>
<dbReference type="PANTHER" id="PTHR11669:SF0">
    <property type="entry name" value="PROTEIN STICHEL-LIKE 2"/>
    <property type="match status" value="1"/>
</dbReference>
<evidence type="ECO:0000256" key="10">
    <source>
        <dbReference type="ARBA" id="ARBA00049244"/>
    </source>
</evidence>
<dbReference type="InterPro" id="IPR012763">
    <property type="entry name" value="DNA_pol_III_sug/sutau_N"/>
</dbReference>
<dbReference type="SUPFAM" id="SSF48019">
    <property type="entry name" value="post-AAA+ oligomerization domain-like"/>
    <property type="match status" value="1"/>
</dbReference>
<evidence type="ECO:0000256" key="4">
    <source>
        <dbReference type="ARBA" id="ARBA00022705"/>
    </source>
</evidence>
<comment type="function">
    <text evidence="11">DNA polymerase III is a complex, multichain enzyme responsible for most of the replicative synthesis in bacteria. This DNA polymerase also exhibits 3' to 5' exonuclease activity.</text>
</comment>
<keyword evidence="5" id="KW-0479">Metal-binding</keyword>
<dbReference type="Proteomes" id="UP000741282">
    <property type="component" value="Unassembled WGS sequence"/>
</dbReference>
<dbReference type="InterPro" id="IPR045085">
    <property type="entry name" value="HLD_clamp_pol_III_gamma_tau"/>
</dbReference>
<dbReference type="SUPFAM" id="SSF52540">
    <property type="entry name" value="P-loop containing nucleoside triphosphate hydrolases"/>
    <property type="match status" value="1"/>
</dbReference>
<reference evidence="14" key="2">
    <citation type="journal article" date="2021" name="Microbiome">
        <title>Successional dynamics and alternative stable states in a saline activated sludge microbial community over 9 years.</title>
        <authorList>
            <person name="Wang Y."/>
            <person name="Ye J."/>
            <person name="Ju F."/>
            <person name="Liu L."/>
            <person name="Boyd J.A."/>
            <person name="Deng Y."/>
            <person name="Parks D.H."/>
            <person name="Jiang X."/>
            <person name="Yin X."/>
            <person name="Woodcroft B.J."/>
            <person name="Tyson G.W."/>
            <person name="Hugenholtz P."/>
            <person name="Polz M.F."/>
            <person name="Zhang T."/>
        </authorList>
    </citation>
    <scope>NUCLEOTIDE SEQUENCE</scope>
    <source>
        <strain evidence="14">HKST-UBA17</strain>
    </source>
</reference>
<organism evidence="14 15">
    <name type="scientific">Candidatus Dojkabacteria bacterium</name>
    <dbReference type="NCBI Taxonomy" id="2099670"/>
    <lineage>
        <taxon>Bacteria</taxon>
        <taxon>Candidatus Dojkabacteria</taxon>
    </lineage>
</organism>
<dbReference type="PANTHER" id="PTHR11669">
    <property type="entry name" value="REPLICATION FACTOR C / DNA POLYMERASE III GAMMA-TAU SUBUNIT"/>
    <property type="match status" value="1"/>
</dbReference>
<feature type="compositionally biased region" description="Basic and acidic residues" evidence="12">
    <location>
        <begin position="425"/>
        <end position="473"/>
    </location>
</feature>
<feature type="compositionally biased region" description="Basic and acidic residues" evidence="12">
    <location>
        <begin position="379"/>
        <end position="399"/>
    </location>
</feature>
<dbReference type="NCBIfam" id="NF004046">
    <property type="entry name" value="PRK05563.1"/>
    <property type="match status" value="1"/>
</dbReference>
<feature type="compositionally biased region" description="Polar residues" evidence="12">
    <location>
        <begin position="400"/>
        <end position="416"/>
    </location>
</feature>
<dbReference type="Pfam" id="PF13177">
    <property type="entry name" value="DNA_pol3_delta2"/>
    <property type="match status" value="1"/>
</dbReference>
<evidence type="ECO:0000256" key="6">
    <source>
        <dbReference type="ARBA" id="ARBA00022741"/>
    </source>
</evidence>
<dbReference type="Gene3D" id="1.10.8.60">
    <property type="match status" value="1"/>
</dbReference>
<comment type="caution">
    <text evidence="14">The sequence shown here is derived from an EMBL/GenBank/DDBJ whole genome shotgun (WGS) entry which is preliminary data.</text>
</comment>
<evidence type="ECO:0000256" key="5">
    <source>
        <dbReference type="ARBA" id="ARBA00022723"/>
    </source>
</evidence>
<dbReference type="FunFam" id="3.40.50.300:FF:000014">
    <property type="entry name" value="DNA polymerase III subunit gamma/tau"/>
    <property type="match status" value="1"/>
</dbReference>
<dbReference type="SMART" id="SM00382">
    <property type="entry name" value="AAA"/>
    <property type="match status" value="1"/>
</dbReference>
<dbReference type="InterPro" id="IPR022754">
    <property type="entry name" value="DNA_pol_III_gamma-3"/>
</dbReference>
<evidence type="ECO:0000259" key="13">
    <source>
        <dbReference type="SMART" id="SM00382"/>
    </source>
</evidence>
<dbReference type="InterPro" id="IPR008921">
    <property type="entry name" value="DNA_pol3_clamp-load_cplx_C"/>
</dbReference>
<dbReference type="GO" id="GO:0003887">
    <property type="term" value="F:DNA-directed DNA polymerase activity"/>
    <property type="evidence" value="ECO:0007669"/>
    <property type="project" value="UniProtKB-KW"/>
</dbReference>
<dbReference type="InterPro" id="IPR027417">
    <property type="entry name" value="P-loop_NTPase"/>
</dbReference>
<keyword evidence="7" id="KW-0862">Zinc</keyword>
<sequence length="660" mass="72799">MAEVLYRKYRSQTFDELIGQAHITDILKNAVRSGMISHAYLMVGSRGTGKTSTARILAKALNCTDLSKDGNPCNKCEACKAVTSGTFLDLIEIDAASNRGIDQIRELKERIEYAPSEGRYKVYIIDEVHMLTTEAFNALLKTLEEPPPHVVFILATTDVHKLPATILSRCQRYDFHLGTDVEVEAVIRKAADNEGVKLADQALALLVQNANGSYRDALSLLDVVVSGQAESKKPKEVSDTEVRRILGIPDSTMVYYLLEKLTMNETVECIALINELDSKGVNLQQFVKFVLIALREILVLKLSGKEDGEYSFAESLDTREILQMMNLFIEADRKLRTAPLPALILEMVVAEMFVSRSGTTRSTASPTSPQIPPKNGVNKRSDQKSASEKDLRSASDKDQTQSGQKGSKSALNQVQIQDEDQGSEEVQKVDTRVGQKKGRDNDEKLSDKQTQDQDEKPSVEHDAQQSEKHDVKSTTEQPQTRADKGHSKKEDGSIGSDTNDHGTGSAQRSNDSFDPALIEQKWGEITKNIQRFNGHLYAFLKAAKVAGSEGGYLLLEVPFEFHKDRIEAPRSREALNEVFKEVVGSTIAVRCKVNESIQRKKPSSADVVLKSIQSSANAVATPPSSTTAASKQESTSPQSKAEPAKKRRISKKVEAIFADL</sequence>
<evidence type="ECO:0000256" key="12">
    <source>
        <dbReference type="SAM" id="MobiDB-lite"/>
    </source>
</evidence>
<comment type="similarity">
    <text evidence="1 11">Belongs to the DnaX/STICHEL family.</text>
</comment>
<keyword evidence="9 11" id="KW-0239">DNA-directed DNA polymerase</keyword>
<dbReference type="GO" id="GO:0009360">
    <property type="term" value="C:DNA polymerase III complex"/>
    <property type="evidence" value="ECO:0007669"/>
    <property type="project" value="InterPro"/>
</dbReference>
<dbReference type="InterPro" id="IPR050238">
    <property type="entry name" value="DNA_Rep/Repair_Clamp_Loader"/>
</dbReference>
<feature type="compositionally biased region" description="Low complexity" evidence="12">
    <location>
        <begin position="615"/>
        <end position="630"/>
    </location>
</feature>
<accession>A0A955KXR6</accession>